<dbReference type="EMBL" id="FWFG01000068">
    <property type="protein sequence ID" value="SLM92382.1"/>
    <property type="molecule type" value="Genomic_DNA"/>
</dbReference>
<evidence type="ECO:0000313" key="2">
    <source>
        <dbReference type="EMBL" id="SLM92382.1"/>
    </source>
</evidence>
<name>A0A1X6X1F3_9MICO</name>
<keyword evidence="1" id="KW-0812">Transmembrane</keyword>
<proteinExistence type="predicted"/>
<sequence>MPRRGMVRIVLGVVGLLIAVPLALVGAKLGYGIGQFTSMTEPDAADITVIEQGVPTPVPTGVYFAGTPQWMATCEVVGDPADAVTWVPGSFEFGYTKDGVRYGAAGELTSTSPDARATITCTGGDLALAHIREEPAQVGAAIGIGVGILSGLLALALLVSGSIGRSRSGTGQ</sequence>
<reference evidence="2 3" key="1">
    <citation type="submission" date="2017-02" db="EMBL/GenBank/DDBJ databases">
        <authorList>
            <person name="Peterson S.W."/>
        </authorList>
    </citation>
    <scope>NUCLEOTIDE SEQUENCE [LARGE SCALE GENOMIC DNA]</scope>
    <source>
        <strain evidence="2 3">CIP104813</strain>
    </source>
</reference>
<keyword evidence="1" id="KW-0472">Membrane</keyword>
<evidence type="ECO:0000313" key="3">
    <source>
        <dbReference type="Proteomes" id="UP000195981"/>
    </source>
</evidence>
<keyword evidence="3" id="KW-1185">Reference proteome</keyword>
<organism evidence="2 3">
    <name type="scientific">Brachybacterium nesterenkovii</name>
    <dbReference type="NCBI Taxonomy" id="47847"/>
    <lineage>
        <taxon>Bacteria</taxon>
        <taxon>Bacillati</taxon>
        <taxon>Actinomycetota</taxon>
        <taxon>Actinomycetes</taxon>
        <taxon>Micrococcales</taxon>
        <taxon>Dermabacteraceae</taxon>
        <taxon>Brachybacterium</taxon>
    </lineage>
</organism>
<accession>A0A1X6X1F3</accession>
<evidence type="ECO:0000256" key="1">
    <source>
        <dbReference type="SAM" id="Phobius"/>
    </source>
</evidence>
<dbReference type="Proteomes" id="UP000195981">
    <property type="component" value="Unassembled WGS sequence"/>
</dbReference>
<protein>
    <submittedName>
        <fullName evidence="2">Uncharacterized protein</fullName>
    </submittedName>
</protein>
<feature type="transmembrane region" description="Helical" evidence="1">
    <location>
        <begin position="138"/>
        <end position="159"/>
    </location>
</feature>
<keyword evidence="1" id="KW-1133">Transmembrane helix</keyword>
<gene>
    <name evidence="2" type="ORF">FM110_08080</name>
</gene>
<dbReference type="AlphaFoldDB" id="A0A1X6X1F3"/>